<evidence type="ECO:0000259" key="1">
    <source>
        <dbReference type="Pfam" id="PF14472"/>
    </source>
</evidence>
<dbReference type="InterPro" id="IPR027860">
    <property type="entry name" value="DUF4429"/>
</dbReference>
<protein>
    <submittedName>
        <fullName evidence="2">Uncharacterized protein DUF4429</fullName>
    </submittedName>
</protein>
<dbReference type="EMBL" id="SHKR01000011">
    <property type="protein sequence ID" value="RZU19292.1"/>
    <property type="molecule type" value="Genomic_DNA"/>
</dbReference>
<feature type="domain" description="DUF4429" evidence="1">
    <location>
        <begin position="39"/>
        <end position="85"/>
    </location>
</feature>
<reference evidence="2 3" key="1">
    <citation type="journal article" date="2015" name="Stand. Genomic Sci.">
        <title>Genomic Encyclopedia of Bacterial and Archaeal Type Strains, Phase III: the genomes of soil and plant-associated and newly described type strains.</title>
        <authorList>
            <person name="Whitman W.B."/>
            <person name="Woyke T."/>
            <person name="Klenk H.P."/>
            <person name="Zhou Y."/>
            <person name="Lilburn T.G."/>
            <person name="Beck B.J."/>
            <person name="De Vos P."/>
            <person name="Vandamme P."/>
            <person name="Eisen J.A."/>
            <person name="Garrity G."/>
            <person name="Hugenholtz P."/>
            <person name="Kyrpides N.C."/>
        </authorList>
    </citation>
    <scope>NUCLEOTIDE SEQUENCE [LARGE SCALE GENOMIC DNA]</scope>
    <source>
        <strain evidence="2 3">VKM Ac-2540</strain>
    </source>
</reference>
<gene>
    <name evidence="2" type="ORF">EV645_1503</name>
</gene>
<name>A0A4Q7X845_9ACTN</name>
<dbReference type="Pfam" id="PF14472">
    <property type="entry name" value="DUF4429"/>
    <property type="match status" value="2"/>
</dbReference>
<proteinExistence type="predicted"/>
<evidence type="ECO:0000313" key="2">
    <source>
        <dbReference type="EMBL" id="RZU19292.1"/>
    </source>
</evidence>
<dbReference type="OrthoDB" id="3698908at2"/>
<evidence type="ECO:0000313" key="3">
    <source>
        <dbReference type="Proteomes" id="UP000292027"/>
    </source>
</evidence>
<keyword evidence="3" id="KW-1185">Reference proteome</keyword>
<accession>A0A4Q7X845</accession>
<feature type="domain" description="DUF4429" evidence="1">
    <location>
        <begin position="148"/>
        <end position="230"/>
    </location>
</feature>
<sequence length="237" mass="25734">MGRVGSGELTSTNGTVVWDGIGVLRLRYDGTRAGLDPLTGSLWTRLGERILPVEALQSVEVGAAGFKLILRDGADPLQSVTGGHVVLDPYDFPEVDPALAEQIARDIRSTLVRRDVQATPSARWLLAPPAAPDRLEGRDAILSVANGRLTFDYKRSAGRKKKSLGERWSVPLGEIIDVEWTPNQGRFNTRGFLRVATAGTPLERPKPKHDPAAMLIPAGADVDALFFAARLLTRIRP</sequence>
<dbReference type="RefSeq" id="WP_130441042.1">
    <property type="nucleotide sequence ID" value="NZ_SHKR01000011.1"/>
</dbReference>
<comment type="caution">
    <text evidence="2">The sequence shown here is derived from an EMBL/GenBank/DDBJ whole genome shotgun (WGS) entry which is preliminary data.</text>
</comment>
<organism evidence="2 3">
    <name type="scientific">Kribbella rubisoli</name>
    <dbReference type="NCBI Taxonomy" id="3075929"/>
    <lineage>
        <taxon>Bacteria</taxon>
        <taxon>Bacillati</taxon>
        <taxon>Actinomycetota</taxon>
        <taxon>Actinomycetes</taxon>
        <taxon>Propionibacteriales</taxon>
        <taxon>Kribbellaceae</taxon>
        <taxon>Kribbella</taxon>
    </lineage>
</organism>
<dbReference type="Proteomes" id="UP000292027">
    <property type="component" value="Unassembled WGS sequence"/>
</dbReference>
<dbReference type="AlphaFoldDB" id="A0A4Q7X845"/>